<keyword evidence="6" id="KW-0547">Nucleotide-binding</keyword>
<evidence type="ECO:0000259" key="13">
    <source>
        <dbReference type="PROSITE" id="PS50113"/>
    </source>
</evidence>
<dbReference type="InterPro" id="IPR035965">
    <property type="entry name" value="PAS-like_dom_sf"/>
</dbReference>
<dbReference type="Pfam" id="PF02743">
    <property type="entry name" value="dCache_1"/>
    <property type="match status" value="1"/>
</dbReference>
<keyword evidence="5 12" id="KW-0812">Transmembrane</keyword>
<keyword evidence="9 12" id="KW-1133">Transmembrane helix</keyword>
<dbReference type="InterPro" id="IPR000700">
    <property type="entry name" value="PAS-assoc_C"/>
</dbReference>
<dbReference type="SMART" id="SM00267">
    <property type="entry name" value="GGDEF"/>
    <property type="match status" value="1"/>
</dbReference>
<keyword evidence="3" id="KW-0597">Phosphoprotein</keyword>
<dbReference type="InterPro" id="IPR052155">
    <property type="entry name" value="Biofilm_reg_signaling"/>
</dbReference>
<reference evidence="15 16" key="1">
    <citation type="submission" date="2024-04" db="EMBL/GenBank/DDBJ databases">
        <title>Novel species of the genus Ideonella isolated from streams.</title>
        <authorList>
            <person name="Lu H."/>
        </authorList>
    </citation>
    <scope>NUCLEOTIDE SEQUENCE [LARGE SCALE GENOMIC DNA]</scope>
    <source>
        <strain evidence="15 16">LYT19W</strain>
    </source>
</reference>
<dbReference type="EC" id="2.7.7.65" evidence="15"/>
<evidence type="ECO:0000256" key="9">
    <source>
        <dbReference type="ARBA" id="ARBA00022989"/>
    </source>
</evidence>
<evidence type="ECO:0000256" key="7">
    <source>
        <dbReference type="ARBA" id="ARBA00022777"/>
    </source>
</evidence>
<evidence type="ECO:0000256" key="1">
    <source>
        <dbReference type="ARBA" id="ARBA00004651"/>
    </source>
</evidence>
<evidence type="ECO:0000259" key="14">
    <source>
        <dbReference type="PROSITE" id="PS50887"/>
    </source>
</evidence>
<dbReference type="Gene3D" id="3.30.70.270">
    <property type="match status" value="1"/>
</dbReference>
<evidence type="ECO:0000256" key="5">
    <source>
        <dbReference type="ARBA" id="ARBA00022692"/>
    </source>
</evidence>
<feature type="transmembrane region" description="Helical" evidence="12">
    <location>
        <begin position="283"/>
        <end position="303"/>
    </location>
</feature>
<name>A0ABU9C9U8_9BURK</name>
<evidence type="ECO:0000256" key="6">
    <source>
        <dbReference type="ARBA" id="ARBA00022741"/>
    </source>
</evidence>
<gene>
    <name evidence="15" type="ORF">AACH00_14115</name>
</gene>
<dbReference type="InterPro" id="IPR033479">
    <property type="entry name" value="dCache_1"/>
</dbReference>
<proteinExistence type="predicted"/>
<keyword evidence="16" id="KW-1185">Reference proteome</keyword>
<keyword evidence="10" id="KW-0902">Two-component regulatory system</keyword>
<sequence>MTVAGVLALALGIGVTATVLMLRAEGETLDAQRRMVLEEASHDALTLSRHVVGQQRALGAAAGQFHPPDLARPDVLQARLAGEHVLSTLFDALFIVDAKGRMLMFRDDAGTRPMSLDVADRPYFIRTLEERRGIISEPVTSRVTGNQVVLLTWPMVHAGAVSGVLVGAITLQRRDLLATVVDPTNTEHPALVIITDAAGKIIAHPTADMRGHSIEADPFLHGAFKRWQEAGSPAELSGIDISDREHLTGVAAVPGTDWLVWRSQDVAGLLAPLRDGRTEATRVAAGVVVVLAVGLAIMLRWLLRPLYRLEKRADRLFDSDIAPDEGWPAATGEVGQLQRVLRRSVRERALIEERNNQVLQQLSSVLAAAPVGIAVTRADQFELVSAHLCQLLDTPQDDLLGQPMQLVFASNEDYFAMAPQLAASFKVSQPYAAEWQLLRRGGQPFWARLSAQPVNPHAPADGIIWTLQDITREVASRTALEWSATHDSLTGLANRTVLEERLARAVSQRPGSMPACVLMFDLDHFKPINDEFGHAAGDAMLRAVSQAAATQVRSVDLLARIGGDEFGVLLEHCPADAAQRVAVAIRDAISELAMPWEGRSLRVGVSIGLAPLTADYTDAAQWLADADQACYGAKAAGRNTVRSHLPAGLAAGGPLGWQQSAQGLRLVAQRTSNTR</sequence>
<keyword evidence="2" id="KW-1003">Cell membrane</keyword>
<keyword evidence="11 12" id="KW-0472">Membrane</keyword>
<dbReference type="CDD" id="cd01949">
    <property type="entry name" value="GGDEF"/>
    <property type="match status" value="1"/>
</dbReference>
<dbReference type="RefSeq" id="WP_341399801.1">
    <property type="nucleotide sequence ID" value="NZ_JBBUTI010000009.1"/>
</dbReference>
<dbReference type="PANTHER" id="PTHR44757">
    <property type="entry name" value="DIGUANYLATE CYCLASE DGCP"/>
    <property type="match status" value="1"/>
</dbReference>
<evidence type="ECO:0000256" key="8">
    <source>
        <dbReference type="ARBA" id="ARBA00022840"/>
    </source>
</evidence>
<dbReference type="SUPFAM" id="SSF103190">
    <property type="entry name" value="Sensory domain-like"/>
    <property type="match status" value="1"/>
</dbReference>
<feature type="domain" description="PAC" evidence="13">
    <location>
        <begin position="431"/>
        <end position="482"/>
    </location>
</feature>
<evidence type="ECO:0000256" key="12">
    <source>
        <dbReference type="SAM" id="Phobius"/>
    </source>
</evidence>
<evidence type="ECO:0000256" key="11">
    <source>
        <dbReference type="ARBA" id="ARBA00023136"/>
    </source>
</evidence>
<comment type="caution">
    <text evidence="15">The sequence shown here is derived from an EMBL/GenBank/DDBJ whole genome shotgun (WGS) entry which is preliminary data.</text>
</comment>
<dbReference type="CDD" id="cd12914">
    <property type="entry name" value="PDC1_DGC_like"/>
    <property type="match status" value="1"/>
</dbReference>
<evidence type="ECO:0000256" key="3">
    <source>
        <dbReference type="ARBA" id="ARBA00022553"/>
    </source>
</evidence>
<evidence type="ECO:0000256" key="2">
    <source>
        <dbReference type="ARBA" id="ARBA00022475"/>
    </source>
</evidence>
<keyword evidence="8" id="KW-0067">ATP-binding</keyword>
<evidence type="ECO:0000313" key="16">
    <source>
        <dbReference type="Proteomes" id="UP001379945"/>
    </source>
</evidence>
<dbReference type="InterPro" id="IPR029151">
    <property type="entry name" value="Sensor-like_sf"/>
</dbReference>
<comment type="subcellular location">
    <subcellularLocation>
        <location evidence="1">Cell membrane</location>
        <topology evidence="1">Multi-pass membrane protein</topology>
    </subcellularLocation>
</comment>
<dbReference type="PROSITE" id="PS50113">
    <property type="entry name" value="PAC"/>
    <property type="match status" value="1"/>
</dbReference>
<dbReference type="Gene3D" id="3.30.450.20">
    <property type="entry name" value="PAS domain"/>
    <property type="match status" value="2"/>
</dbReference>
<accession>A0ABU9C9U8</accession>
<dbReference type="GO" id="GO:0052621">
    <property type="term" value="F:diguanylate cyclase activity"/>
    <property type="evidence" value="ECO:0007669"/>
    <property type="project" value="UniProtKB-EC"/>
</dbReference>
<dbReference type="PROSITE" id="PS50887">
    <property type="entry name" value="GGDEF"/>
    <property type="match status" value="1"/>
</dbReference>
<evidence type="ECO:0000256" key="4">
    <source>
        <dbReference type="ARBA" id="ARBA00022679"/>
    </source>
</evidence>
<organism evidence="15 16">
    <name type="scientific">Ideonella margarita</name>
    <dbReference type="NCBI Taxonomy" id="2984191"/>
    <lineage>
        <taxon>Bacteria</taxon>
        <taxon>Pseudomonadati</taxon>
        <taxon>Pseudomonadota</taxon>
        <taxon>Betaproteobacteria</taxon>
        <taxon>Burkholderiales</taxon>
        <taxon>Sphaerotilaceae</taxon>
        <taxon>Ideonella</taxon>
    </lineage>
</organism>
<feature type="domain" description="GGDEF" evidence="14">
    <location>
        <begin position="513"/>
        <end position="646"/>
    </location>
</feature>
<keyword evidence="4 15" id="KW-0808">Transferase</keyword>
<dbReference type="Pfam" id="PF13426">
    <property type="entry name" value="PAS_9"/>
    <property type="match status" value="1"/>
</dbReference>
<dbReference type="InterPro" id="IPR029787">
    <property type="entry name" value="Nucleotide_cyclase"/>
</dbReference>
<dbReference type="NCBIfam" id="TIGR00254">
    <property type="entry name" value="GGDEF"/>
    <property type="match status" value="1"/>
</dbReference>
<dbReference type="InterPro" id="IPR043128">
    <property type="entry name" value="Rev_trsase/Diguanyl_cyclase"/>
</dbReference>
<protein>
    <submittedName>
        <fullName evidence="15">Diguanylate cyclase</fullName>
        <ecNumber evidence="15">2.7.7.65</ecNumber>
    </submittedName>
</protein>
<dbReference type="SUPFAM" id="SSF55785">
    <property type="entry name" value="PYP-like sensor domain (PAS domain)"/>
    <property type="match status" value="1"/>
</dbReference>
<evidence type="ECO:0000256" key="10">
    <source>
        <dbReference type="ARBA" id="ARBA00023012"/>
    </source>
</evidence>
<dbReference type="Proteomes" id="UP001379945">
    <property type="component" value="Unassembled WGS sequence"/>
</dbReference>
<dbReference type="InterPro" id="IPR000014">
    <property type="entry name" value="PAS"/>
</dbReference>
<dbReference type="CDD" id="cd00130">
    <property type="entry name" value="PAS"/>
    <property type="match status" value="1"/>
</dbReference>
<dbReference type="InterPro" id="IPR000160">
    <property type="entry name" value="GGDEF_dom"/>
</dbReference>
<evidence type="ECO:0000313" key="15">
    <source>
        <dbReference type="EMBL" id="MEK8047494.1"/>
    </source>
</evidence>
<dbReference type="SUPFAM" id="SSF55073">
    <property type="entry name" value="Nucleotide cyclase"/>
    <property type="match status" value="1"/>
</dbReference>
<dbReference type="PANTHER" id="PTHR44757:SF2">
    <property type="entry name" value="BIOFILM ARCHITECTURE MAINTENANCE PROTEIN MBAA"/>
    <property type="match status" value="1"/>
</dbReference>
<dbReference type="EMBL" id="JBBUTI010000009">
    <property type="protein sequence ID" value="MEK8047494.1"/>
    <property type="molecule type" value="Genomic_DNA"/>
</dbReference>
<dbReference type="Pfam" id="PF00990">
    <property type="entry name" value="GGDEF"/>
    <property type="match status" value="1"/>
</dbReference>
<keyword evidence="7" id="KW-0418">Kinase</keyword>
<keyword evidence="15" id="KW-0548">Nucleotidyltransferase</keyword>